<name>A0A8S5M135_9CAUD</name>
<protein>
    <submittedName>
        <fullName evidence="1">NinB protein</fullName>
    </submittedName>
</protein>
<accession>A0A8S5M135</accession>
<dbReference type="Gene3D" id="1.10.3790.10">
    <property type="entry name" value="NinB"/>
    <property type="match status" value="1"/>
</dbReference>
<sequence length="191" mass="21965">MECIGRLKGLGIDLMSRHQKLEIEVDSDIRKEYDKLKDKEKLRIRIVQYRKKRSLDANAYYWTLLTKFADVIGLSNPEAHNMMLRGYGQSEIFDGKAVYVTIPDTEEAEKKVNNATDYHLAPTSQVRLGNDGVMYRTYRLLRGSRTYDTKEMSRLIDGLITCCKEAGIPETEIASPNEKEILKERHGVNFG</sequence>
<proteinExistence type="predicted"/>
<organism evidence="1">
    <name type="scientific">Siphoviridae sp. ctX926</name>
    <dbReference type="NCBI Taxonomy" id="2826366"/>
    <lineage>
        <taxon>Viruses</taxon>
        <taxon>Duplodnaviria</taxon>
        <taxon>Heunggongvirae</taxon>
        <taxon>Uroviricota</taxon>
        <taxon>Caudoviricetes</taxon>
    </lineage>
</organism>
<evidence type="ECO:0000313" key="1">
    <source>
        <dbReference type="EMBL" id="DAD75940.1"/>
    </source>
</evidence>
<dbReference type="InterPro" id="IPR036619">
    <property type="entry name" value="NinB_sf"/>
</dbReference>
<dbReference type="EMBL" id="BK014793">
    <property type="protein sequence ID" value="DAD75940.1"/>
    <property type="molecule type" value="Genomic_DNA"/>
</dbReference>
<reference evidence="1" key="1">
    <citation type="journal article" date="2021" name="Proc. Natl. Acad. Sci. U.S.A.">
        <title>A Catalog of Tens of Thousands of Viruses from Human Metagenomes Reveals Hidden Associations with Chronic Diseases.</title>
        <authorList>
            <person name="Tisza M.J."/>
            <person name="Buck C.B."/>
        </authorList>
    </citation>
    <scope>NUCLEOTIDE SEQUENCE</scope>
    <source>
        <strain evidence="1">CtX926</strain>
    </source>
</reference>